<organism evidence="9 10">
    <name type="scientific">candidate division KSB3 bacterium</name>
    <dbReference type="NCBI Taxonomy" id="2044937"/>
    <lineage>
        <taxon>Bacteria</taxon>
        <taxon>candidate division KSB3</taxon>
    </lineage>
</organism>
<evidence type="ECO:0000256" key="2">
    <source>
        <dbReference type="ARBA" id="ARBA00022448"/>
    </source>
</evidence>
<feature type="domain" description="ABC transmembrane type-1" evidence="8">
    <location>
        <begin position="75"/>
        <end position="288"/>
    </location>
</feature>
<keyword evidence="4 7" id="KW-0812">Transmembrane</keyword>
<evidence type="ECO:0000313" key="9">
    <source>
        <dbReference type="EMBL" id="PID56725.1"/>
    </source>
</evidence>
<name>A0A2G6E3S6_9BACT</name>
<feature type="transmembrane region" description="Helical" evidence="7">
    <location>
        <begin position="17"/>
        <end position="39"/>
    </location>
</feature>
<dbReference type="GO" id="GO:0055085">
    <property type="term" value="P:transmembrane transport"/>
    <property type="evidence" value="ECO:0007669"/>
    <property type="project" value="InterPro"/>
</dbReference>
<feature type="transmembrane region" description="Helical" evidence="7">
    <location>
        <begin position="113"/>
        <end position="134"/>
    </location>
</feature>
<keyword evidence="6 7" id="KW-0472">Membrane</keyword>
<feature type="transmembrane region" description="Helical" evidence="7">
    <location>
        <begin position="79"/>
        <end position="101"/>
    </location>
</feature>
<keyword evidence="5 7" id="KW-1133">Transmembrane helix</keyword>
<dbReference type="SUPFAM" id="SSF161098">
    <property type="entry name" value="MetI-like"/>
    <property type="match status" value="1"/>
</dbReference>
<feature type="transmembrane region" description="Helical" evidence="7">
    <location>
        <begin position="263"/>
        <end position="287"/>
    </location>
</feature>
<sequence>MSVTSSPLVKRIWKMRVVYLFISPFFILFAIFQLFPLLWSFVLTFHKWNGLGPMRFIGLGNYRYLCRDQMFLEALGNTMLYWCAEIIIVIPVALVLASLLNNHWLKGRNAIQTIMFLPYVSATVAVGLVFSMIFDENTGLINNILVTLGLSPQPWLTSTRFSKIPVMLLSIWRVTPWYMLIIYSGLKSIDPQLYDASKIDGAKAHQNLWYITIPSIAPILGFCFINLSIESFRKFAEPYILTGGGPGTSSMSLVQYLYNNGFIIFKLGYASAIGWALTIILLLISLGQLQIMMKRSKEWS</sequence>
<comment type="caution">
    <text evidence="9">The sequence shown here is derived from an EMBL/GenBank/DDBJ whole genome shotgun (WGS) entry which is preliminary data.</text>
</comment>
<evidence type="ECO:0000313" key="10">
    <source>
        <dbReference type="Proteomes" id="UP000229740"/>
    </source>
</evidence>
<feature type="transmembrane region" description="Helical" evidence="7">
    <location>
        <begin position="207"/>
        <end position="229"/>
    </location>
</feature>
<dbReference type="Proteomes" id="UP000229740">
    <property type="component" value="Unassembled WGS sequence"/>
</dbReference>
<accession>A0A2G6E3S6</accession>
<evidence type="ECO:0000256" key="4">
    <source>
        <dbReference type="ARBA" id="ARBA00022692"/>
    </source>
</evidence>
<dbReference type="PANTHER" id="PTHR30193:SF37">
    <property type="entry name" value="INNER MEMBRANE ABC TRANSPORTER PERMEASE PROTEIN YCJO"/>
    <property type="match status" value="1"/>
</dbReference>
<dbReference type="PANTHER" id="PTHR30193">
    <property type="entry name" value="ABC TRANSPORTER PERMEASE PROTEIN"/>
    <property type="match status" value="1"/>
</dbReference>
<evidence type="ECO:0000256" key="5">
    <source>
        <dbReference type="ARBA" id="ARBA00022989"/>
    </source>
</evidence>
<keyword evidence="3" id="KW-1003">Cell membrane</keyword>
<feature type="transmembrane region" description="Helical" evidence="7">
    <location>
        <begin position="164"/>
        <end position="186"/>
    </location>
</feature>
<dbReference type="InterPro" id="IPR000515">
    <property type="entry name" value="MetI-like"/>
</dbReference>
<comment type="subcellular location">
    <subcellularLocation>
        <location evidence="1 7">Cell membrane</location>
        <topology evidence="1 7">Multi-pass membrane protein</topology>
    </subcellularLocation>
</comment>
<dbReference type="EMBL" id="PDPS01000031">
    <property type="protein sequence ID" value="PID56725.1"/>
    <property type="molecule type" value="Genomic_DNA"/>
</dbReference>
<proteinExistence type="inferred from homology"/>
<evidence type="ECO:0000256" key="6">
    <source>
        <dbReference type="ARBA" id="ARBA00023136"/>
    </source>
</evidence>
<gene>
    <name evidence="9" type="ORF">CSB45_09770</name>
</gene>
<evidence type="ECO:0000256" key="7">
    <source>
        <dbReference type="RuleBase" id="RU363032"/>
    </source>
</evidence>
<dbReference type="CDD" id="cd06261">
    <property type="entry name" value="TM_PBP2"/>
    <property type="match status" value="1"/>
</dbReference>
<comment type="similarity">
    <text evidence="7">Belongs to the binding-protein-dependent transport system permease family.</text>
</comment>
<evidence type="ECO:0000256" key="1">
    <source>
        <dbReference type="ARBA" id="ARBA00004651"/>
    </source>
</evidence>
<protein>
    <submittedName>
        <fullName evidence="9">Sugar ABC transporter permease</fullName>
    </submittedName>
</protein>
<dbReference type="GO" id="GO:0005886">
    <property type="term" value="C:plasma membrane"/>
    <property type="evidence" value="ECO:0007669"/>
    <property type="project" value="UniProtKB-SubCell"/>
</dbReference>
<reference evidence="9 10" key="1">
    <citation type="submission" date="2017-10" db="EMBL/GenBank/DDBJ databases">
        <title>Novel microbial diversity and functional potential in the marine mammal oral microbiome.</title>
        <authorList>
            <person name="Dudek N.K."/>
            <person name="Sun C.L."/>
            <person name="Burstein D."/>
            <person name="Kantor R.S."/>
            <person name="Aliaga Goltsman D.S."/>
            <person name="Bik E.M."/>
            <person name="Thomas B.C."/>
            <person name="Banfield J.F."/>
            <person name="Relman D.A."/>
        </authorList>
    </citation>
    <scope>NUCLEOTIDE SEQUENCE [LARGE SCALE GENOMIC DNA]</scope>
    <source>
        <strain evidence="9">DOLZORAL124_49_17</strain>
    </source>
</reference>
<dbReference type="AlphaFoldDB" id="A0A2G6E3S6"/>
<dbReference type="InterPro" id="IPR035906">
    <property type="entry name" value="MetI-like_sf"/>
</dbReference>
<keyword evidence="2 7" id="KW-0813">Transport</keyword>
<dbReference type="Gene3D" id="1.10.3720.10">
    <property type="entry name" value="MetI-like"/>
    <property type="match status" value="1"/>
</dbReference>
<dbReference type="InterPro" id="IPR051393">
    <property type="entry name" value="ABC_transporter_permease"/>
</dbReference>
<dbReference type="PROSITE" id="PS50928">
    <property type="entry name" value="ABC_TM1"/>
    <property type="match status" value="1"/>
</dbReference>
<dbReference type="Pfam" id="PF00528">
    <property type="entry name" value="BPD_transp_1"/>
    <property type="match status" value="1"/>
</dbReference>
<evidence type="ECO:0000259" key="8">
    <source>
        <dbReference type="PROSITE" id="PS50928"/>
    </source>
</evidence>
<evidence type="ECO:0000256" key="3">
    <source>
        <dbReference type="ARBA" id="ARBA00022475"/>
    </source>
</evidence>